<name>A0A8K1FES3_PYTOL</name>
<accession>A0A8K1FES3</accession>
<proteinExistence type="predicted"/>
<gene>
    <name evidence="3" type="ORF">Poli38472_011832</name>
</gene>
<protein>
    <submittedName>
        <fullName evidence="3">Uncharacterized protein</fullName>
    </submittedName>
</protein>
<dbReference type="Proteomes" id="UP000794436">
    <property type="component" value="Unassembled WGS sequence"/>
</dbReference>
<dbReference type="AlphaFoldDB" id="A0A8K1FES3"/>
<sequence length="415" mass="46425">MMDWGELERLLAADGDGFEALADALASVDGSALTAPAVTQTASSSRGQSVSQPSKASPTASAVNDDGASVPRKQRKCRMSLAQEIKTLQATADEMEEQLASLRNRKRGEQGGNDVLDTLWESIADRQRRALDESKRENAWLRATVEDQLGMIDYLERLMAKTRSKTPPFNAPRMLITSTLHPLEDPLVEMEMQQDFASMLEEVDGIITDTRFDITGDERFVTTALLPGENGSSTIEVLDGRLFPFSYESVADGLWSMWTSSKRQSVHKFRYSDIQATNDSVKRMVQGELVAHGTRIQFRNKFVGRRVIRDNYTVLLAVMLIEPLRIDGSPVKGLFLRQRVWNIFREASLEDDEPVTYRQFYSLYTPQISTSGLDHQDVGLDMVTKLALETSVIRLNANNDALESRILDNYVSGMA</sequence>
<feature type="coiled-coil region" evidence="1">
    <location>
        <begin position="78"/>
        <end position="112"/>
    </location>
</feature>
<organism evidence="3 4">
    <name type="scientific">Pythium oligandrum</name>
    <name type="common">Mycoparasitic fungus</name>
    <dbReference type="NCBI Taxonomy" id="41045"/>
    <lineage>
        <taxon>Eukaryota</taxon>
        <taxon>Sar</taxon>
        <taxon>Stramenopiles</taxon>
        <taxon>Oomycota</taxon>
        <taxon>Peronosporomycetes</taxon>
        <taxon>Pythiales</taxon>
        <taxon>Pythiaceae</taxon>
        <taxon>Pythium</taxon>
    </lineage>
</organism>
<dbReference type="OrthoDB" id="106293at2759"/>
<evidence type="ECO:0000313" key="3">
    <source>
        <dbReference type="EMBL" id="TMW58244.1"/>
    </source>
</evidence>
<comment type="caution">
    <text evidence="3">The sequence shown here is derived from an EMBL/GenBank/DDBJ whole genome shotgun (WGS) entry which is preliminary data.</text>
</comment>
<reference evidence="3" key="1">
    <citation type="submission" date="2019-03" db="EMBL/GenBank/DDBJ databases">
        <title>Long read genome sequence of the mycoparasitic Pythium oligandrum ATCC 38472 isolated from sugarbeet rhizosphere.</title>
        <authorList>
            <person name="Gaulin E."/>
        </authorList>
    </citation>
    <scope>NUCLEOTIDE SEQUENCE</scope>
    <source>
        <strain evidence="3">ATCC 38472_TT</strain>
    </source>
</reference>
<feature type="region of interest" description="Disordered" evidence="2">
    <location>
        <begin position="39"/>
        <end position="75"/>
    </location>
</feature>
<feature type="compositionally biased region" description="Low complexity" evidence="2">
    <location>
        <begin position="40"/>
        <end position="54"/>
    </location>
</feature>
<evidence type="ECO:0000313" key="4">
    <source>
        <dbReference type="Proteomes" id="UP000794436"/>
    </source>
</evidence>
<keyword evidence="1" id="KW-0175">Coiled coil</keyword>
<keyword evidence="4" id="KW-1185">Reference proteome</keyword>
<evidence type="ECO:0000256" key="1">
    <source>
        <dbReference type="SAM" id="Coils"/>
    </source>
</evidence>
<dbReference type="EMBL" id="SPLM01000112">
    <property type="protein sequence ID" value="TMW58244.1"/>
    <property type="molecule type" value="Genomic_DNA"/>
</dbReference>
<evidence type="ECO:0000256" key="2">
    <source>
        <dbReference type="SAM" id="MobiDB-lite"/>
    </source>
</evidence>